<gene>
    <name evidence="2" type="ORF">GGX14DRAFT_544574</name>
</gene>
<comment type="caution">
    <text evidence="2">The sequence shown here is derived from an EMBL/GenBank/DDBJ whole genome shotgun (WGS) entry which is preliminary data.</text>
</comment>
<feature type="compositionally biased region" description="Polar residues" evidence="1">
    <location>
        <begin position="1"/>
        <end position="11"/>
    </location>
</feature>
<feature type="compositionally biased region" description="Polar residues" evidence="1">
    <location>
        <begin position="202"/>
        <end position="213"/>
    </location>
</feature>
<evidence type="ECO:0000256" key="1">
    <source>
        <dbReference type="SAM" id="MobiDB-lite"/>
    </source>
</evidence>
<dbReference type="EMBL" id="JARJCW010000056">
    <property type="protein sequence ID" value="KAJ7202074.1"/>
    <property type="molecule type" value="Genomic_DNA"/>
</dbReference>
<reference evidence="2" key="1">
    <citation type="submission" date="2023-03" db="EMBL/GenBank/DDBJ databases">
        <title>Massive genome expansion in bonnet fungi (Mycena s.s.) driven by repeated elements and novel gene families across ecological guilds.</title>
        <authorList>
            <consortium name="Lawrence Berkeley National Laboratory"/>
            <person name="Harder C.B."/>
            <person name="Miyauchi S."/>
            <person name="Viragh M."/>
            <person name="Kuo A."/>
            <person name="Thoen E."/>
            <person name="Andreopoulos B."/>
            <person name="Lu D."/>
            <person name="Skrede I."/>
            <person name="Drula E."/>
            <person name="Henrissat B."/>
            <person name="Morin E."/>
            <person name="Kohler A."/>
            <person name="Barry K."/>
            <person name="LaButti K."/>
            <person name="Morin E."/>
            <person name="Salamov A."/>
            <person name="Lipzen A."/>
            <person name="Mereny Z."/>
            <person name="Hegedus B."/>
            <person name="Baldrian P."/>
            <person name="Stursova M."/>
            <person name="Weitz H."/>
            <person name="Taylor A."/>
            <person name="Grigoriev I.V."/>
            <person name="Nagy L.G."/>
            <person name="Martin F."/>
            <person name="Kauserud H."/>
        </authorList>
    </citation>
    <scope>NUCLEOTIDE SEQUENCE</scope>
    <source>
        <strain evidence="2">9144</strain>
    </source>
</reference>
<evidence type="ECO:0000313" key="3">
    <source>
        <dbReference type="Proteomes" id="UP001219525"/>
    </source>
</evidence>
<feature type="region of interest" description="Disordered" evidence="1">
    <location>
        <begin position="202"/>
        <end position="234"/>
    </location>
</feature>
<protein>
    <submittedName>
        <fullName evidence="2">Uncharacterized protein</fullName>
    </submittedName>
</protein>
<sequence length="686" mass="74509">MGPSCKQQQDGQGAYKDDPEEPQILPGPTKTSDELLHRPKPLGAADDEEEPQLETSSFPTFEVTLDALELQHEKDMSAVMGNLFGGDFTGFEAFEPIATTTLRPLSASNLSERTGAAPYVGSFPSVEVKHQKSQNQTDDGEIIVRTTNAARAPTSGSAVTDKSFKSTYSGLSVAQDQSCIIRSTNPPASSRAWDTRLDAYSTSTRPTMSTDRLTSALKDSTKSTLRRAPDEPVARSTIVTDCQPRNVAEVTALPEVVPNATVVRESMLPKHSCFSSSRPPVPVFPQASESPYYLASAIRHSSELLDDAPMEAVSEDIKIPMGAVSADVEMILSASAPATQIMSHNIPSGSYQVPQNPNAMLFESEEDGSAIARTTVGQRGTYTLLTSGTQPHLPSTPEAFASVAPSDSPSVTSMPVEPIYIPPMPDARQSIARTEQQGYNSILGSYTQPRPSFHFVPEVSASVAPLYWQGSNVKQFEVLSTPSPPPQLSIFDLIPSSASSPSPVPLRDVPYIVAPTPVPDHVWQAEIARTQVLERRVAAEPKLRQTRFSAPYHFKPPPFLLNNVRRRRVKQLSARTSGRLDPPLYIHGRRNEAALGKMTALRQNCHTGQYLRLFRARRRARRVLVHPLTPLYRATPMVAGSVPPRLLGNDALIVVDTVRSLVNLVASLPALSPGYGHSKSNLPGDK</sequence>
<keyword evidence="3" id="KW-1185">Reference proteome</keyword>
<accession>A0AAD6V6E4</accession>
<name>A0AAD6V6E4_9AGAR</name>
<dbReference type="AlphaFoldDB" id="A0AAD6V6E4"/>
<proteinExistence type="predicted"/>
<feature type="region of interest" description="Disordered" evidence="1">
    <location>
        <begin position="1"/>
        <end position="58"/>
    </location>
</feature>
<dbReference type="Proteomes" id="UP001219525">
    <property type="component" value="Unassembled WGS sequence"/>
</dbReference>
<organism evidence="2 3">
    <name type="scientific">Mycena pura</name>
    <dbReference type="NCBI Taxonomy" id="153505"/>
    <lineage>
        <taxon>Eukaryota</taxon>
        <taxon>Fungi</taxon>
        <taxon>Dikarya</taxon>
        <taxon>Basidiomycota</taxon>
        <taxon>Agaricomycotina</taxon>
        <taxon>Agaricomycetes</taxon>
        <taxon>Agaricomycetidae</taxon>
        <taxon>Agaricales</taxon>
        <taxon>Marasmiineae</taxon>
        <taxon>Mycenaceae</taxon>
        <taxon>Mycena</taxon>
    </lineage>
</organism>
<evidence type="ECO:0000313" key="2">
    <source>
        <dbReference type="EMBL" id="KAJ7202074.1"/>
    </source>
</evidence>